<dbReference type="RefSeq" id="WP_038074165.1">
    <property type="nucleotide sequence ID" value="NZ_JHEG04000001.1"/>
</dbReference>
<evidence type="ECO:0000313" key="2">
    <source>
        <dbReference type="EMBL" id="KAF3889219.1"/>
    </source>
</evidence>
<proteinExistence type="predicted"/>
<protein>
    <submittedName>
        <fullName evidence="3">Uncharacterized protein</fullName>
    </submittedName>
</protein>
<name>A0A0C1QP72_9CYAN</name>
<reference evidence="3" key="1">
    <citation type="journal article" date="2015" name="Genome Announc.">
        <title>Draft Genome Sequence of Tolypothrix boutellei Strain VB521301.</title>
        <authorList>
            <person name="Chandrababunaidu M.M."/>
            <person name="Singh D."/>
            <person name="Sen D."/>
            <person name="Bhan S."/>
            <person name="Das S."/>
            <person name="Gupta A."/>
            <person name="Adhikary S.P."/>
            <person name="Tripathy S."/>
        </authorList>
    </citation>
    <scope>NUCLEOTIDE SEQUENCE</scope>
    <source>
        <strain evidence="3">VB521301</strain>
    </source>
</reference>
<keyword evidence="1" id="KW-0812">Transmembrane</keyword>
<feature type="transmembrane region" description="Helical" evidence="1">
    <location>
        <begin position="6"/>
        <end position="27"/>
    </location>
</feature>
<evidence type="ECO:0000313" key="4">
    <source>
        <dbReference type="Proteomes" id="UP000029738"/>
    </source>
</evidence>
<keyword evidence="4" id="KW-1185">Reference proteome</keyword>
<reference evidence="2" key="2">
    <citation type="submission" date="2019-11" db="EMBL/GenBank/DDBJ databases">
        <title>Improved Assembly of Tolypothrix boutellei genome.</title>
        <authorList>
            <person name="Sarangi A.N."/>
            <person name="Mukherjee M."/>
            <person name="Ghosh S."/>
            <person name="Singh D."/>
            <person name="Das A."/>
            <person name="Kant S."/>
            <person name="Prusty A."/>
            <person name="Tripathy S."/>
        </authorList>
    </citation>
    <scope>NUCLEOTIDE SEQUENCE</scope>
    <source>
        <strain evidence="2">VB521301</strain>
    </source>
</reference>
<keyword evidence="1" id="KW-1133">Transmembrane helix</keyword>
<dbReference type="EMBL" id="JHEG04000001">
    <property type="protein sequence ID" value="KAF3889219.1"/>
    <property type="molecule type" value="Genomic_DNA"/>
</dbReference>
<sequence>MSLGRAILLITLVIPGVLVSGSSLYSFNLDYLAMQRTERYVERLVREGRNNERQLDLAYHRNLVHRINALSNGTWGFIGAAIAAIGIHGIATTKDETIQDQKKASK</sequence>
<gene>
    <name evidence="3" type="ORF">DA73_0240130</name>
    <name evidence="2" type="ORF">DA73_0400029870</name>
</gene>
<dbReference type="Proteomes" id="UP000029738">
    <property type="component" value="Unassembled WGS sequence"/>
</dbReference>
<dbReference type="AlphaFoldDB" id="A0A0C1QP72"/>
<comment type="caution">
    <text evidence="3">The sequence shown here is derived from an EMBL/GenBank/DDBJ whole genome shotgun (WGS) entry which is preliminary data.</text>
</comment>
<organism evidence="3">
    <name type="scientific">Tolypothrix bouteillei VB521301</name>
    <dbReference type="NCBI Taxonomy" id="1479485"/>
    <lineage>
        <taxon>Bacteria</taxon>
        <taxon>Bacillati</taxon>
        <taxon>Cyanobacteriota</taxon>
        <taxon>Cyanophyceae</taxon>
        <taxon>Nostocales</taxon>
        <taxon>Tolypothrichaceae</taxon>
        <taxon>Tolypothrix</taxon>
    </lineage>
</organism>
<dbReference type="EMBL" id="JHEG02000059">
    <property type="protein sequence ID" value="KIE07319.1"/>
    <property type="molecule type" value="Genomic_DNA"/>
</dbReference>
<dbReference type="OrthoDB" id="466034at2"/>
<evidence type="ECO:0000256" key="1">
    <source>
        <dbReference type="SAM" id="Phobius"/>
    </source>
</evidence>
<evidence type="ECO:0000313" key="3">
    <source>
        <dbReference type="EMBL" id="KIE07319.1"/>
    </source>
</evidence>
<keyword evidence="1" id="KW-0472">Membrane</keyword>
<accession>A0A0C1QP72</accession>